<dbReference type="InterPro" id="IPR009061">
    <property type="entry name" value="DNA-bd_dom_put_sf"/>
</dbReference>
<proteinExistence type="predicted"/>
<dbReference type="PANTHER" id="PTHR30204">
    <property type="entry name" value="REDOX-CYCLING DRUG-SENSING TRANSCRIPTIONAL ACTIVATOR SOXR"/>
    <property type="match status" value="1"/>
</dbReference>
<accession>A0ABV6G630</accession>
<dbReference type="PANTHER" id="PTHR30204:SF67">
    <property type="entry name" value="HTH-TYPE TRANSCRIPTIONAL REGULATOR MLRA-RELATED"/>
    <property type="match status" value="1"/>
</dbReference>
<protein>
    <submittedName>
        <fullName evidence="6">MerR family transcriptional regulator</fullName>
    </submittedName>
</protein>
<organism evidence="6 7">
    <name type="scientific">Kushneria aurantia</name>
    <dbReference type="NCBI Taxonomy" id="504092"/>
    <lineage>
        <taxon>Bacteria</taxon>
        <taxon>Pseudomonadati</taxon>
        <taxon>Pseudomonadota</taxon>
        <taxon>Gammaproteobacteria</taxon>
        <taxon>Oceanospirillales</taxon>
        <taxon>Halomonadaceae</taxon>
        <taxon>Kushneria</taxon>
    </lineage>
</organism>
<evidence type="ECO:0000256" key="4">
    <source>
        <dbReference type="SAM" id="MobiDB-lite"/>
    </source>
</evidence>
<evidence type="ECO:0000313" key="6">
    <source>
        <dbReference type="EMBL" id="MFC0268975.1"/>
    </source>
</evidence>
<dbReference type="InterPro" id="IPR047057">
    <property type="entry name" value="MerR_fam"/>
</dbReference>
<gene>
    <name evidence="6" type="ORF">ACFFHW_13430</name>
</gene>
<reference evidence="6 7" key="1">
    <citation type="submission" date="2024-09" db="EMBL/GenBank/DDBJ databases">
        <authorList>
            <person name="Sun Q."/>
            <person name="Mori K."/>
        </authorList>
    </citation>
    <scope>NUCLEOTIDE SEQUENCE [LARGE SCALE GENOMIC DNA]</scope>
    <source>
        <strain evidence="6 7">CCM 7415</strain>
    </source>
</reference>
<sequence length="320" mass="35090">MSEKVATTTTAVGGPLYPIREVSRLTGVNSVTLRAWERRYGLIQPRRTPKGHRLYAREDIERVERILQWLNRGVPVSQVGELLDQSTSQAASDAAEQTAHPEGATSAPDHDWQAQRNEAIRAVGEFNTDRLENLFTRSMGLYPVNTAIARLWQPVVEALEQQWSTQPSPTAQRCFLESFLRTRLGLRLYHGNHENREPVIVMSYLPGGCSALWQLLLAFTVSSAGFYLTLLDGPVPLDELIEAAECKKANCIVLSGAAGADLDALRQQFSAAGESTSIAIHMGGSIIRQLSSDESGLPEALDSDPARAVAQLRLTTARSV</sequence>
<dbReference type="Pfam" id="PF13411">
    <property type="entry name" value="MerR_1"/>
    <property type="match status" value="1"/>
</dbReference>
<dbReference type="InterPro" id="IPR000551">
    <property type="entry name" value="MerR-type_HTH_dom"/>
</dbReference>
<keyword evidence="3" id="KW-0804">Transcription</keyword>
<dbReference type="Gene3D" id="3.40.50.280">
    <property type="entry name" value="Cobalamin-binding domain"/>
    <property type="match status" value="1"/>
</dbReference>
<feature type="compositionally biased region" description="Low complexity" evidence="4">
    <location>
        <begin position="84"/>
        <end position="98"/>
    </location>
</feature>
<dbReference type="EMBL" id="JBHLVX010000050">
    <property type="protein sequence ID" value="MFC0268975.1"/>
    <property type="molecule type" value="Genomic_DNA"/>
</dbReference>
<feature type="region of interest" description="Disordered" evidence="4">
    <location>
        <begin position="84"/>
        <end position="112"/>
    </location>
</feature>
<dbReference type="SUPFAM" id="SSF46955">
    <property type="entry name" value="Putative DNA-binding domain"/>
    <property type="match status" value="1"/>
</dbReference>
<keyword evidence="2" id="KW-0238">DNA-binding</keyword>
<dbReference type="InterPro" id="IPR036724">
    <property type="entry name" value="Cobalamin-bd_sf"/>
</dbReference>
<evidence type="ECO:0000256" key="1">
    <source>
        <dbReference type="ARBA" id="ARBA00023015"/>
    </source>
</evidence>
<keyword evidence="1" id="KW-0805">Transcription regulation</keyword>
<evidence type="ECO:0000256" key="3">
    <source>
        <dbReference type="ARBA" id="ARBA00023163"/>
    </source>
</evidence>
<keyword evidence="7" id="KW-1185">Reference proteome</keyword>
<dbReference type="Proteomes" id="UP001589814">
    <property type="component" value="Unassembled WGS sequence"/>
</dbReference>
<comment type="caution">
    <text evidence="6">The sequence shown here is derived from an EMBL/GenBank/DDBJ whole genome shotgun (WGS) entry which is preliminary data.</text>
</comment>
<dbReference type="SUPFAM" id="SSF52242">
    <property type="entry name" value="Cobalamin (vitamin B12)-binding domain"/>
    <property type="match status" value="1"/>
</dbReference>
<evidence type="ECO:0000256" key="2">
    <source>
        <dbReference type="ARBA" id="ARBA00023125"/>
    </source>
</evidence>
<dbReference type="CDD" id="cd01104">
    <property type="entry name" value="HTH_MlrA-CarA"/>
    <property type="match status" value="1"/>
</dbReference>
<evidence type="ECO:0000259" key="5">
    <source>
        <dbReference type="PROSITE" id="PS50937"/>
    </source>
</evidence>
<dbReference type="SMART" id="SM00422">
    <property type="entry name" value="HTH_MERR"/>
    <property type="match status" value="1"/>
</dbReference>
<dbReference type="PROSITE" id="PS50937">
    <property type="entry name" value="HTH_MERR_2"/>
    <property type="match status" value="1"/>
</dbReference>
<name>A0ABV6G630_9GAMM</name>
<evidence type="ECO:0000313" key="7">
    <source>
        <dbReference type="Proteomes" id="UP001589814"/>
    </source>
</evidence>
<feature type="domain" description="HTH merR-type" evidence="5">
    <location>
        <begin position="16"/>
        <end position="85"/>
    </location>
</feature>
<dbReference type="RefSeq" id="WP_019951419.1">
    <property type="nucleotide sequence ID" value="NZ_JBHLVX010000050.1"/>
</dbReference>
<dbReference type="Gene3D" id="1.10.1660.10">
    <property type="match status" value="1"/>
</dbReference>